<dbReference type="EMBL" id="BPLR01005136">
    <property type="protein sequence ID" value="GIY00036.1"/>
    <property type="molecule type" value="Genomic_DNA"/>
</dbReference>
<gene>
    <name evidence="2" type="primary">TTI1_3</name>
    <name evidence="2" type="ORF">CEXT_520071</name>
</gene>
<evidence type="ECO:0000313" key="3">
    <source>
        <dbReference type="Proteomes" id="UP001054945"/>
    </source>
</evidence>
<reference evidence="2 3" key="1">
    <citation type="submission" date="2021-06" db="EMBL/GenBank/DDBJ databases">
        <title>Caerostris extrusa draft genome.</title>
        <authorList>
            <person name="Kono N."/>
            <person name="Arakawa K."/>
        </authorList>
    </citation>
    <scope>NUCLEOTIDE SEQUENCE [LARGE SCALE GENOMIC DNA]</scope>
</reference>
<dbReference type="Proteomes" id="UP001054945">
    <property type="component" value="Unassembled WGS sequence"/>
</dbReference>
<comment type="caution">
    <text evidence="2">The sequence shown here is derived from an EMBL/GenBank/DDBJ whole genome shotgun (WGS) entry which is preliminary data.</text>
</comment>
<dbReference type="Pfam" id="PF24181">
    <property type="entry name" value="TPR_TTI1_C"/>
    <property type="match status" value="1"/>
</dbReference>
<sequence length="105" mass="11860">MDCCKLQLCVLSKIGSLLCKLNVAGKNIVTIAEACLPYLQSKQPKITQSAAFQTFEDLARIDPDAIWWYINQTYSQSPIMSPSDTFKEIHFPFAKVANFEIELNL</sequence>
<dbReference type="InterPro" id="IPR057567">
    <property type="entry name" value="TPR_TTI1_C"/>
</dbReference>
<proteinExistence type="predicted"/>
<protein>
    <submittedName>
        <fullName evidence="2">TELO2-interacting protein 1</fullName>
    </submittedName>
</protein>
<accession>A0AAV4PUM3</accession>
<evidence type="ECO:0000259" key="1">
    <source>
        <dbReference type="Pfam" id="PF24181"/>
    </source>
</evidence>
<keyword evidence="3" id="KW-1185">Reference proteome</keyword>
<feature type="domain" description="TTI1 C-terminal TPR" evidence="1">
    <location>
        <begin position="4"/>
        <end position="67"/>
    </location>
</feature>
<evidence type="ECO:0000313" key="2">
    <source>
        <dbReference type="EMBL" id="GIY00036.1"/>
    </source>
</evidence>
<organism evidence="2 3">
    <name type="scientific">Caerostris extrusa</name>
    <name type="common">Bark spider</name>
    <name type="synonym">Caerostris bankana</name>
    <dbReference type="NCBI Taxonomy" id="172846"/>
    <lineage>
        <taxon>Eukaryota</taxon>
        <taxon>Metazoa</taxon>
        <taxon>Ecdysozoa</taxon>
        <taxon>Arthropoda</taxon>
        <taxon>Chelicerata</taxon>
        <taxon>Arachnida</taxon>
        <taxon>Araneae</taxon>
        <taxon>Araneomorphae</taxon>
        <taxon>Entelegynae</taxon>
        <taxon>Araneoidea</taxon>
        <taxon>Araneidae</taxon>
        <taxon>Caerostris</taxon>
    </lineage>
</organism>
<dbReference type="AlphaFoldDB" id="A0AAV4PUM3"/>
<name>A0AAV4PUM3_CAEEX</name>